<proteinExistence type="predicted"/>
<dbReference type="AlphaFoldDB" id="A0A8J5ENE5"/>
<evidence type="ECO:0000313" key="2">
    <source>
        <dbReference type="Proteomes" id="UP000734854"/>
    </source>
</evidence>
<dbReference type="Proteomes" id="UP000734854">
    <property type="component" value="Unassembled WGS sequence"/>
</dbReference>
<keyword evidence="2" id="KW-1185">Reference proteome</keyword>
<organism evidence="1 2">
    <name type="scientific">Zingiber officinale</name>
    <name type="common">Ginger</name>
    <name type="synonym">Amomum zingiber</name>
    <dbReference type="NCBI Taxonomy" id="94328"/>
    <lineage>
        <taxon>Eukaryota</taxon>
        <taxon>Viridiplantae</taxon>
        <taxon>Streptophyta</taxon>
        <taxon>Embryophyta</taxon>
        <taxon>Tracheophyta</taxon>
        <taxon>Spermatophyta</taxon>
        <taxon>Magnoliopsida</taxon>
        <taxon>Liliopsida</taxon>
        <taxon>Zingiberales</taxon>
        <taxon>Zingiberaceae</taxon>
        <taxon>Zingiber</taxon>
    </lineage>
</organism>
<gene>
    <name evidence="1" type="ORF">ZIOFF_071057</name>
</gene>
<comment type="caution">
    <text evidence="1">The sequence shown here is derived from an EMBL/GenBank/DDBJ whole genome shotgun (WGS) entry which is preliminary data.</text>
</comment>
<reference evidence="1 2" key="1">
    <citation type="submission" date="2020-08" db="EMBL/GenBank/DDBJ databases">
        <title>Plant Genome Project.</title>
        <authorList>
            <person name="Zhang R.-G."/>
        </authorList>
    </citation>
    <scope>NUCLEOTIDE SEQUENCE [LARGE SCALE GENOMIC DNA]</scope>
    <source>
        <tissue evidence="1">Rhizome</tissue>
    </source>
</reference>
<accession>A0A8J5ENE5</accession>
<dbReference type="EMBL" id="JACMSC010000021">
    <property type="protein sequence ID" value="KAG6470040.1"/>
    <property type="molecule type" value="Genomic_DNA"/>
</dbReference>
<name>A0A8J5ENE5_ZINOF</name>
<dbReference type="PANTHER" id="PTHR43572">
    <property type="entry name" value="CHAPERONE PROTEIN CLPD, CHLOROPLASTIC"/>
    <property type="match status" value="1"/>
</dbReference>
<dbReference type="InterPro" id="IPR051650">
    <property type="entry name" value="SL_signaling_regulator"/>
</dbReference>
<evidence type="ECO:0000313" key="1">
    <source>
        <dbReference type="EMBL" id="KAG6470040.1"/>
    </source>
</evidence>
<protein>
    <submittedName>
        <fullName evidence="1">Uncharacterized protein</fullName>
    </submittedName>
</protein>
<sequence length="246" mass="27230">MRLFFCGVVCQQQQSAAAPGSASSFSGVKVELQHLVLAILDEPVVSWVFGDAKFCSTDIKLAILCPPPPILRFPRASRCPSLFLCNFSSGDGFEVTLTSWRLVFPFDVATQLCSDSSEENCRRIGEILTRKMSGRNPMLVGIGTGEVARDFAQTIKRQNWVILPPELRGIKFLSIKKEVAELGNCGFKQLSIEKEVAEQNWMADYFKSGGTQSDEFAIGLNSTFQAIVDYDIDQFPGLESEKQVEP</sequence>
<dbReference type="PANTHER" id="PTHR43572:SF38">
    <property type="entry name" value="PROTEIN SMAX1-LIKE 6"/>
    <property type="match status" value="1"/>
</dbReference>